<dbReference type="PIRSF" id="PIRSF010631">
    <property type="entry name" value="A-rhamnsds"/>
    <property type="match status" value="1"/>
</dbReference>
<proteinExistence type="predicted"/>
<comment type="caution">
    <text evidence="9">The sequence shown here is derived from an EMBL/GenBank/DDBJ whole genome shotgun (WGS) entry which is preliminary data.</text>
</comment>
<dbReference type="InterPro" id="IPR016007">
    <property type="entry name" value="Alpha_rhamnosid"/>
</dbReference>
<dbReference type="Proteomes" id="UP000480122">
    <property type="component" value="Unassembled WGS sequence"/>
</dbReference>
<feature type="domain" description="Alpha-L-rhamnosidase concanavalin-like" evidence="5">
    <location>
        <begin position="331"/>
        <end position="414"/>
    </location>
</feature>
<reference evidence="9 10" key="1">
    <citation type="submission" date="2019-11" db="EMBL/GenBank/DDBJ databases">
        <title>Agromyces kandeliae sp. nov., isolated from mangrove soil.</title>
        <authorList>
            <person name="Wang R."/>
        </authorList>
    </citation>
    <scope>NUCLEOTIDE SEQUENCE [LARGE SCALE GENOMIC DNA]</scope>
    <source>
        <strain evidence="9 10">JCM 11431</strain>
    </source>
</reference>
<feature type="domain" description="Alpha-L-rhamnosidase C-terminal" evidence="8">
    <location>
        <begin position="795"/>
        <end position="865"/>
    </location>
</feature>
<dbReference type="GO" id="GO:0005975">
    <property type="term" value="P:carbohydrate metabolic process"/>
    <property type="evidence" value="ECO:0007669"/>
    <property type="project" value="InterPro"/>
</dbReference>
<evidence type="ECO:0000259" key="5">
    <source>
        <dbReference type="Pfam" id="PF05592"/>
    </source>
</evidence>
<comment type="catalytic activity">
    <reaction evidence="1">
        <text>Hydrolysis of terminal non-reducing alpha-L-rhamnose residues in alpha-L-rhamnosides.</text>
        <dbReference type="EC" id="3.2.1.40"/>
    </reaction>
</comment>
<gene>
    <name evidence="9" type="ORF">GLX25_03385</name>
</gene>
<dbReference type="InterPro" id="IPR008902">
    <property type="entry name" value="Rhamnosid_concanavalin"/>
</dbReference>
<dbReference type="EMBL" id="WODA01000004">
    <property type="protein sequence ID" value="MUN06160.1"/>
    <property type="molecule type" value="Genomic_DNA"/>
</dbReference>
<dbReference type="InterPro" id="IPR035398">
    <property type="entry name" value="Bac_rhamnosid_C"/>
</dbReference>
<dbReference type="EC" id="3.2.1.40" evidence="2"/>
<dbReference type="Pfam" id="PF17390">
    <property type="entry name" value="Bac_rhamnosid_C"/>
    <property type="match status" value="1"/>
</dbReference>
<protein>
    <recommendedName>
        <fullName evidence="2">alpha-L-rhamnosidase</fullName>
        <ecNumber evidence="2">3.2.1.40</ecNumber>
    </recommendedName>
</protein>
<evidence type="ECO:0000256" key="4">
    <source>
        <dbReference type="SAM" id="MobiDB-lite"/>
    </source>
</evidence>
<evidence type="ECO:0000256" key="1">
    <source>
        <dbReference type="ARBA" id="ARBA00001445"/>
    </source>
</evidence>
<dbReference type="Pfam" id="PF05592">
    <property type="entry name" value="Bac_rhamnosid"/>
    <property type="match status" value="1"/>
</dbReference>
<dbReference type="Gene3D" id="2.60.420.10">
    <property type="entry name" value="Maltose phosphorylase, domain 3"/>
    <property type="match status" value="1"/>
</dbReference>
<dbReference type="Pfam" id="PF17389">
    <property type="entry name" value="Bac_rhamnosid6H"/>
    <property type="match status" value="1"/>
</dbReference>
<dbReference type="RefSeq" id="WP_155840805.1">
    <property type="nucleotide sequence ID" value="NZ_BAAAIA010000006.1"/>
</dbReference>
<evidence type="ECO:0000259" key="6">
    <source>
        <dbReference type="Pfam" id="PF08531"/>
    </source>
</evidence>
<sequence length="901" mass="96904">MSTTLPSLDVTDPSARVHSVRTQYPEGLLGVPGRGLRLSWRAEAGAPQLGYQVRWSDGAGRDADGDAGGLSEPVVSDDPIGVLAPGGDLAPGDERRYAVRIATRDGWSGWSDEAVVEAAIDPAELTARPIGGATRVDDPVTLLRTTFALPAEPVRARLRATFWGVGDVRINGEPVLGEHLSPGWTAYDDRIVLGTWDVTSALTAGENVLGTLLGDGWFRGRLGWEDEVEHYGAEIAALVQLDVECADGTHVRVASGPDWQRSTGAIRFASLYDGVDVDLAADPAGWDRPGFDASEWEAAAEVAVDTSVVEPRITTGVRTVGEWPVEAQPRGEHTFLDLGQNIAGWLRLTVRGRAGDRVVVRHAEVLEIDGTLHTAALRTARASDTYVLAHDGESVLEPLFTFHGFQYADVTGAEVVDATAVAISSADRPRSSFECADPRLGLLHSNVAWSQRDNFVSLPTDCPQRDERLGWTGDAQAFAPTASTLFDVESFWLSWLRDVELDQDADGAVAAVVPNILTRDDFPADGGGHSVMGRAGWADAATIVPWAVYESYGSDEVLVRQLDSMRRFVDSLERRAGERGLLPTEFQFGDWLDPDAPGDQPWKAKVSSDFVANAFFARSARLLADAERLVGDPARADAASQLADRVARATWAEWGDAAVETQTGAAISLEFEIAPAAERERIGESLARNVRAEHGRIATGFLGTPLVLFALVHSGHVEEAYLMLLRQAPPSWLYQVEMGATTVWERWDAIGPDGSIHSGEMATGDSSGMISFNHYAYGAVVDWIYRYVAGIAPTTERPGYRRIVVAPRPTASIPWARASVESRLGPVAIDWKLTDGDLAIDLEVPYGAEALLDLPVTDASEVTVDGEALVSDRLGPGRHRIAATAVRVAEVPSIEPSAAVG</sequence>
<evidence type="ECO:0000259" key="7">
    <source>
        <dbReference type="Pfam" id="PF17389"/>
    </source>
</evidence>
<feature type="domain" description="Alpha-L-rhamnosidase six-hairpin glycosidase" evidence="7">
    <location>
        <begin position="431"/>
        <end position="788"/>
    </location>
</feature>
<dbReference type="InterPro" id="IPR008928">
    <property type="entry name" value="6-hairpin_glycosidase_sf"/>
</dbReference>
<feature type="region of interest" description="Disordered" evidence="4">
    <location>
        <begin position="60"/>
        <end position="80"/>
    </location>
</feature>
<evidence type="ECO:0000256" key="3">
    <source>
        <dbReference type="ARBA" id="ARBA00022801"/>
    </source>
</evidence>
<dbReference type="OrthoDB" id="9761045at2"/>
<dbReference type="InterPro" id="IPR035396">
    <property type="entry name" value="Bac_rhamnosid6H"/>
</dbReference>
<dbReference type="InterPro" id="IPR013737">
    <property type="entry name" value="Bac_rhamnosid_N"/>
</dbReference>
<dbReference type="GO" id="GO:0030596">
    <property type="term" value="F:alpha-L-rhamnosidase activity"/>
    <property type="evidence" value="ECO:0007669"/>
    <property type="project" value="UniProtKB-EC"/>
</dbReference>
<accession>A0A7C9HWY8</accession>
<keyword evidence="3" id="KW-0378">Hydrolase</keyword>
<keyword evidence="10" id="KW-1185">Reference proteome</keyword>
<dbReference type="Pfam" id="PF08531">
    <property type="entry name" value="Bac_rhamnosid_N"/>
    <property type="match status" value="1"/>
</dbReference>
<name>A0A7C9HWY8_9MICO</name>
<dbReference type="PANTHER" id="PTHR33307:SF6">
    <property type="entry name" value="ALPHA-RHAMNOSIDASE (EUROFUNG)-RELATED"/>
    <property type="match status" value="1"/>
</dbReference>
<evidence type="ECO:0000313" key="10">
    <source>
        <dbReference type="Proteomes" id="UP000480122"/>
    </source>
</evidence>
<evidence type="ECO:0000313" key="9">
    <source>
        <dbReference type="EMBL" id="MUN06160.1"/>
    </source>
</evidence>
<organism evidence="9 10">
    <name type="scientific">Agromyces luteolus</name>
    <dbReference type="NCBI Taxonomy" id="88373"/>
    <lineage>
        <taxon>Bacteria</taxon>
        <taxon>Bacillati</taxon>
        <taxon>Actinomycetota</taxon>
        <taxon>Actinomycetes</taxon>
        <taxon>Micrococcales</taxon>
        <taxon>Microbacteriaceae</taxon>
        <taxon>Agromyces</taxon>
    </lineage>
</organism>
<dbReference type="Gene3D" id="1.50.10.10">
    <property type="match status" value="1"/>
</dbReference>
<dbReference type="InterPro" id="IPR012341">
    <property type="entry name" value="6hp_glycosidase-like_sf"/>
</dbReference>
<dbReference type="PANTHER" id="PTHR33307">
    <property type="entry name" value="ALPHA-RHAMNOSIDASE (EUROFUNG)"/>
    <property type="match status" value="1"/>
</dbReference>
<evidence type="ECO:0000259" key="8">
    <source>
        <dbReference type="Pfam" id="PF17390"/>
    </source>
</evidence>
<dbReference type="SUPFAM" id="SSF48208">
    <property type="entry name" value="Six-hairpin glycosidases"/>
    <property type="match status" value="1"/>
</dbReference>
<dbReference type="Gene3D" id="2.60.120.260">
    <property type="entry name" value="Galactose-binding domain-like"/>
    <property type="match status" value="2"/>
</dbReference>
<feature type="domain" description="Bacterial alpha-L-rhamnosidase N-terminal" evidence="6">
    <location>
        <begin position="152"/>
        <end position="319"/>
    </location>
</feature>
<dbReference type="AlphaFoldDB" id="A0A7C9HWY8"/>
<dbReference type="InterPro" id="IPR013783">
    <property type="entry name" value="Ig-like_fold"/>
</dbReference>
<evidence type="ECO:0000256" key="2">
    <source>
        <dbReference type="ARBA" id="ARBA00012652"/>
    </source>
</evidence>
<dbReference type="Pfam" id="PF25788">
    <property type="entry name" value="Ig_Rha78A_N"/>
    <property type="match status" value="1"/>
</dbReference>
<dbReference type="Gene3D" id="2.60.40.10">
    <property type="entry name" value="Immunoglobulins"/>
    <property type="match status" value="1"/>
</dbReference>